<name>A0A9W7C8X3_9STRA</name>
<evidence type="ECO:0000313" key="3">
    <source>
        <dbReference type="Proteomes" id="UP001165085"/>
    </source>
</evidence>
<comment type="caution">
    <text evidence="2">The sequence shown here is derived from an EMBL/GenBank/DDBJ whole genome shotgun (WGS) entry which is preliminary data.</text>
</comment>
<evidence type="ECO:0000313" key="2">
    <source>
        <dbReference type="EMBL" id="GMI02152.1"/>
    </source>
</evidence>
<evidence type="ECO:0000256" key="1">
    <source>
        <dbReference type="SAM" id="MobiDB-lite"/>
    </source>
</evidence>
<dbReference type="AlphaFoldDB" id="A0A9W7C8X3"/>
<dbReference type="Proteomes" id="UP001165085">
    <property type="component" value="Unassembled WGS sequence"/>
</dbReference>
<feature type="compositionally biased region" description="Polar residues" evidence="1">
    <location>
        <begin position="31"/>
        <end position="40"/>
    </location>
</feature>
<reference evidence="3" key="1">
    <citation type="journal article" date="2023" name="Commun. Biol.">
        <title>Genome analysis of Parmales, the sister group of diatoms, reveals the evolutionary specialization of diatoms from phago-mixotrophs to photoautotrophs.</title>
        <authorList>
            <person name="Ban H."/>
            <person name="Sato S."/>
            <person name="Yoshikawa S."/>
            <person name="Yamada K."/>
            <person name="Nakamura Y."/>
            <person name="Ichinomiya M."/>
            <person name="Sato N."/>
            <person name="Blanc-Mathieu R."/>
            <person name="Endo H."/>
            <person name="Kuwata A."/>
            <person name="Ogata H."/>
        </authorList>
    </citation>
    <scope>NUCLEOTIDE SEQUENCE [LARGE SCALE GENOMIC DNA]</scope>
    <source>
        <strain evidence="3">NIES 3701</strain>
    </source>
</reference>
<protein>
    <submittedName>
        <fullName evidence="2">Uncharacterized protein</fullName>
    </submittedName>
</protein>
<dbReference type="EMBL" id="BRXY01000593">
    <property type="protein sequence ID" value="GMI02152.1"/>
    <property type="molecule type" value="Genomic_DNA"/>
</dbReference>
<sequence length="368" mass="40652">MCEALAAQYGQTQKETCPPELLEIPQLRNPGPQSSTTPSECGQPPSIPSIDIDVFAAVQKLSNITPKEEVDASEHHKIWLVGDSIVNQLGVTAVFCALHAIPDIKLTQYSPHLYFTAVVEDLPQGMHLPYDVHQNQILSKHMDAGPLNSDNNCAHNIYLVIEHPSFGRPVSLSYSFAYGYPPHLLHLVEGPEPKYLLPVGHVEALAPLFDTVVFNVGLHHLSLEDAAVTEYRAAVTNLMTIAQKHSHGYLLETISQHFCEEDGSYEQTALATKGKPLTARKNRNMECKGPYSVEAWRKTANWRNDVLAEIAKSMSFDKNVIQIAEYFLTTIGAEYRVGKGDCLHISKEKMGGISGVLAKWMEVLGSLV</sequence>
<proteinExistence type="predicted"/>
<gene>
    <name evidence="2" type="ORF">TrST_g14250</name>
</gene>
<dbReference type="OrthoDB" id="10364265at2759"/>
<keyword evidence="3" id="KW-1185">Reference proteome</keyword>
<feature type="region of interest" description="Disordered" evidence="1">
    <location>
        <begin position="26"/>
        <end position="45"/>
    </location>
</feature>
<organism evidence="2 3">
    <name type="scientific">Triparma strigata</name>
    <dbReference type="NCBI Taxonomy" id="1606541"/>
    <lineage>
        <taxon>Eukaryota</taxon>
        <taxon>Sar</taxon>
        <taxon>Stramenopiles</taxon>
        <taxon>Ochrophyta</taxon>
        <taxon>Bolidophyceae</taxon>
        <taxon>Parmales</taxon>
        <taxon>Triparmaceae</taxon>
        <taxon>Triparma</taxon>
    </lineage>
</organism>
<accession>A0A9W7C8X3</accession>